<dbReference type="Proteomes" id="UP000254919">
    <property type="component" value="Unassembled WGS sequence"/>
</dbReference>
<evidence type="ECO:0000256" key="5">
    <source>
        <dbReference type="ARBA" id="ARBA00012070"/>
    </source>
</evidence>
<dbReference type="GO" id="GO:0042952">
    <property type="term" value="P:beta-ketoadipate pathway"/>
    <property type="evidence" value="ECO:0007669"/>
    <property type="project" value="UniProtKB-UniRule"/>
</dbReference>
<dbReference type="EMBL" id="UGVN01000003">
    <property type="protein sequence ID" value="SUE95542.1"/>
    <property type="molecule type" value="Genomic_DNA"/>
</dbReference>
<comment type="subunit">
    <text evidence="4">Homodecamer.</text>
</comment>
<keyword evidence="6" id="KW-0058">Aromatic hydrocarbons catabolism</keyword>
<dbReference type="NCBIfam" id="TIGR03221">
    <property type="entry name" value="muco_delta"/>
    <property type="match status" value="1"/>
</dbReference>
<sequence>MTVLLPPDMPEDRAADIKAREKAYSQDLQRQGIWRHIWRVTGSYKNLSIFDVRDNAHLHEILTGLPLYPWMAIEVRALNRHPSSVREDDK</sequence>
<evidence type="ECO:0000256" key="4">
    <source>
        <dbReference type="ARBA" id="ARBA00011365"/>
    </source>
</evidence>
<evidence type="ECO:0000256" key="8">
    <source>
        <dbReference type="NCBIfam" id="TIGR03221"/>
    </source>
</evidence>
<keyword evidence="7 10" id="KW-0413">Isomerase</keyword>
<dbReference type="InterPro" id="IPR026029">
    <property type="entry name" value="MLI_dom"/>
</dbReference>
<dbReference type="UniPathway" id="UPA00157">
    <property type="reaction ID" value="UER00260"/>
</dbReference>
<evidence type="ECO:0000313" key="10">
    <source>
        <dbReference type="EMBL" id="SUE95542.1"/>
    </source>
</evidence>
<evidence type="ECO:0000259" key="9">
    <source>
        <dbReference type="Pfam" id="PF02426"/>
    </source>
</evidence>
<accession>A0A379PMP4</accession>
<dbReference type="AlphaFoldDB" id="A0A379PMP4"/>
<proteinExistence type="inferred from homology"/>
<feature type="domain" description="Muconolactone isomerase" evidence="9">
    <location>
        <begin position="1"/>
        <end position="83"/>
    </location>
</feature>
<comment type="pathway">
    <text evidence="2">Aromatic compound metabolism; beta-ketoadipate pathway; 5-oxo-4,5-dihydro-2-furylacetate from catechol: step 3/3.</text>
</comment>
<dbReference type="PIRSF" id="PIRSF001486">
    <property type="entry name" value="CatC"/>
    <property type="match status" value="1"/>
</dbReference>
<gene>
    <name evidence="10" type="primary">catC_2</name>
    <name evidence="10" type="ORF">NCTC13291_04430</name>
</gene>
<dbReference type="GO" id="GO:0016159">
    <property type="term" value="F:muconolactone delta-isomerase activity"/>
    <property type="evidence" value="ECO:0007669"/>
    <property type="project" value="UniProtKB-UniRule"/>
</dbReference>
<protein>
    <recommendedName>
        <fullName evidence="5 8">Muconolactone Delta-isomerase</fullName>
        <ecNumber evidence="5 8">5.3.3.4</ecNumber>
    </recommendedName>
</protein>
<evidence type="ECO:0000256" key="7">
    <source>
        <dbReference type="ARBA" id="ARBA00023235"/>
    </source>
</evidence>
<comment type="similarity">
    <text evidence="3">Belongs to the muconolactone Delta-isomerase family.</text>
</comment>
<dbReference type="InterPro" id="IPR003464">
    <property type="entry name" value="Muconolactone_d_Isoase"/>
</dbReference>
<dbReference type="SUPFAM" id="SSF54909">
    <property type="entry name" value="Dimeric alpha+beta barrel"/>
    <property type="match status" value="1"/>
</dbReference>
<dbReference type="InterPro" id="IPR011008">
    <property type="entry name" value="Dimeric_a/b-barrel"/>
</dbReference>
<name>A0A379PMP4_9PROT</name>
<dbReference type="Gene3D" id="3.30.70.1060">
    <property type="entry name" value="Dimeric alpha+beta barrel"/>
    <property type="match status" value="1"/>
</dbReference>
<evidence type="ECO:0000256" key="1">
    <source>
        <dbReference type="ARBA" id="ARBA00001739"/>
    </source>
</evidence>
<evidence type="ECO:0000256" key="2">
    <source>
        <dbReference type="ARBA" id="ARBA00005193"/>
    </source>
</evidence>
<dbReference type="EC" id="5.3.3.4" evidence="5 8"/>
<organism evidence="10 11">
    <name type="scientific">Roseomonas mucosa</name>
    <dbReference type="NCBI Taxonomy" id="207340"/>
    <lineage>
        <taxon>Bacteria</taxon>
        <taxon>Pseudomonadati</taxon>
        <taxon>Pseudomonadota</taxon>
        <taxon>Alphaproteobacteria</taxon>
        <taxon>Acetobacterales</taxon>
        <taxon>Roseomonadaceae</taxon>
        <taxon>Roseomonas</taxon>
    </lineage>
</organism>
<reference evidence="10 11" key="1">
    <citation type="submission" date="2018-06" db="EMBL/GenBank/DDBJ databases">
        <authorList>
            <consortium name="Pathogen Informatics"/>
            <person name="Doyle S."/>
        </authorList>
    </citation>
    <scope>NUCLEOTIDE SEQUENCE [LARGE SCALE GENOMIC DNA]</scope>
    <source>
        <strain evidence="10 11">NCTC13291</strain>
    </source>
</reference>
<evidence type="ECO:0000313" key="11">
    <source>
        <dbReference type="Proteomes" id="UP000254919"/>
    </source>
</evidence>
<evidence type="ECO:0000256" key="3">
    <source>
        <dbReference type="ARBA" id="ARBA00010882"/>
    </source>
</evidence>
<dbReference type="Pfam" id="PF02426">
    <property type="entry name" value="MIase"/>
    <property type="match status" value="1"/>
</dbReference>
<comment type="catalytic activity">
    <reaction evidence="1">
        <text>(S)-muconolactone = (4,5-dihydro-5-oxofuran-2-yl)-acetate</text>
        <dbReference type="Rhea" id="RHEA:12348"/>
        <dbReference type="ChEBI" id="CHEBI:58425"/>
        <dbReference type="ChEBI" id="CHEBI:58736"/>
        <dbReference type="EC" id="5.3.3.4"/>
    </reaction>
</comment>
<evidence type="ECO:0000256" key="6">
    <source>
        <dbReference type="ARBA" id="ARBA00022797"/>
    </source>
</evidence>